<dbReference type="GO" id="GO:0003677">
    <property type="term" value="F:DNA binding"/>
    <property type="evidence" value="ECO:0007669"/>
    <property type="project" value="InterPro"/>
</dbReference>
<dbReference type="Pfam" id="PF01388">
    <property type="entry name" value="ARID"/>
    <property type="match status" value="1"/>
</dbReference>
<feature type="region of interest" description="Disordered" evidence="1">
    <location>
        <begin position="347"/>
        <end position="420"/>
    </location>
</feature>
<feature type="compositionally biased region" description="Polar residues" evidence="1">
    <location>
        <begin position="360"/>
        <end position="372"/>
    </location>
</feature>
<reference evidence="3" key="1">
    <citation type="submission" date="2021-01" db="EMBL/GenBank/DDBJ databases">
        <authorList>
            <person name="Corre E."/>
            <person name="Pelletier E."/>
            <person name="Niang G."/>
            <person name="Scheremetjew M."/>
            <person name="Finn R."/>
            <person name="Kale V."/>
            <person name="Holt S."/>
            <person name="Cochrane G."/>
            <person name="Meng A."/>
            <person name="Brown T."/>
            <person name="Cohen L."/>
        </authorList>
    </citation>
    <scope>NUCLEOTIDE SEQUENCE</scope>
    <source>
        <strain evidence="3">CCMP1413</strain>
    </source>
</reference>
<sequence length="490" mass="54058">MGEEPPAPQDSQRIAELVALLGLDRPGTKLAPLPRPRHTRGSGACGHTGNIRAPRHGNVCVNLAEQPQNDDDLDIELSAEGRREQERAVEKIRAAEKKRRMGKEKEELAAFLREAGVGQSGRATKQIKIYNPLEDGLSDKERKAIEARAAASAGRTDVGAVTPPGKALEARSASIATVANTVAATTTARVPSQKSRPALTVLSPEDFMRDLERVWEARGVHMDLTKRYNKCSLADVAPLDLFGMYRAVCVLGNSQEEYGGLRGKRWDDVFRAMTNGVHGRPVAQLSQRLRQYFKNFLECYSRAYPQDASANICYATLVEDAKVRAKAAGIDAPKDAPVADNCDAIVQPGAAPGAPGSLAQHLQSPKKQAQSLERQRQGEHGGIPEQSRPAEVDAKMEQRDEGKEEAIDRRETNDAPQNGACDIAVGSMVEVYWPMDNEWWPAKVTRFDKELNWCFVYYYTVACREDDGWVRLNGEGAQYIRLDRGNVKRE</sequence>
<dbReference type="InterPro" id="IPR001606">
    <property type="entry name" value="ARID_dom"/>
</dbReference>
<organism evidence="3">
    <name type="scientific">Prasinoderma coloniale</name>
    <dbReference type="NCBI Taxonomy" id="156133"/>
    <lineage>
        <taxon>Eukaryota</taxon>
        <taxon>Viridiplantae</taxon>
        <taxon>Prasinodermophyta</taxon>
        <taxon>Prasinodermophyceae</taxon>
        <taxon>Prasinodermales</taxon>
        <taxon>Prasinodermaceae</taxon>
        <taxon>Prasinoderma</taxon>
    </lineage>
</organism>
<dbReference type="AlphaFoldDB" id="A0A7R9TTB4"/>
<feature type="region of interest" description="Disordered" evidence="1">
    <location>
        <begin position="26"/>
        <end position="51"/>
    </location>
</feature>
<dbReference type="SUPFAM" id="SSF46774">
    <property type="entry name" value="ARID-like"/>
    <property type="match status" value="1"/>
</dbReference>
<dbReference type="InterPro" id="IPR036431">
    <property type="entry name" value="ARID_dom_sf"/>
</dbReference>
<dbReference type="CDD" id="cd16100">
    <property type="entry name" value="ARID"/>
    <property type="match status" value="1"/>
</dbReference>
<evidence type="ECO:0000259" key="2">
    <source>
        <dbReference type="PROSITE" id="PS51011"/>
    </source>
</evidence>
<feature type="compositionally biased region" description="Basic and acidic residues" evidence="1">
    <location>
        <begin position="388"/>
        <end position="413"/>
    </location>
</feature>
<accession>A0A7R9TTB4</accession>
<feature type="domain" description="ARID" evidence="2">
    <location>
        <begin position="201"/>
        <end position="305"/>
    </location>
</feature>
<gene>
    <name evidence="3" type="ORF">PCOL08062_LOCUS8541</name>
</gene>
<dbReference type="PROSITE" id="PS51011">
    <property type="entry name" value="ARID"/>
    <property type="match status" value="1"/>
</dbReference>
<proteinExistence type="predicted"/>
<dbReference type="EMBL" id="HBDZ01011216">
    <property type="protein sequence ID" value="CAD8244256.1"/>
    <property type="molecule type" value="Transcribed_RNA"/>
</dbReference>
<evidence type="ECO:0000313" key="3">
    <source>
        <dbReference type="EMBL" id="CAD8244256.1"/>
    </source>
</evidence>
<name>A0A7R9TTB4_9VIRI</name>
<evidence type="ECO:0000256" key="1">
    <source>
        <dbReference type="SAM" id="MobiDB-lite"/>
    </source>
</evidence>
<protein>
    <recommendedName>
        <fullName evidence="2">ARID domain-containing protein</fullName>
    </recommendedName>
</protein>
<dbReference type="Gene3D" id="1.10.150.60">
    <property type="entry name" value="ARID DNA-binding domain"/>
    <property type="match status" value="1"/>
</dbReference>